<keyword evidence="9 12" id="KW-1133">Transmembrane helix</keyword>
<organism evidence="14 15">
    <name type="scientific">Bordetella genomosp. 13</name>
    <dbReference type="NCBI Taxonomy" id="463040"/>
    <lineage>
        <taxon>Bacteria</taxon>
        <taxon>Pseudomonadati</taxon>
        <taxon>Pseudomonadota</taxon>
        <taxon>Betaproteobacteria</taxon>
        <taxon>Burkholderiales</taxon>
        <taxon>Alcaligenaceae</taxon>
        <taxon>Bordetella</taxon>
    </lineage>
</organism>
<evidence type="ECO:0000313" key="14">
    <source>
        <dbReference type="EMBL" id="ARP95555.1"/>
    </source>
</evidence>
<gene>
    <name evidence="14" type="ORF">CAL15_14880</name>
</gene>
<evidence type="ECO:0000256" key="6">
    <source>
        <dbReference type="ARBA" id="ARBA00022692"/>
    </source>
</evidence>
<evidence type="ECO:0000256" key="12">
    <source>
        <dbReference type="PIRNR" id="PIRNR006446"/>
    </source>
</evidence>
<feature type="transmembrane region" description="Helical" evidence="12">
    <location>
        <begin position="12"/>
        <end position="34"/>
    </location>
</feature>
<feature type="transmembrane region" description="Helical" evidence="12">
    <location>
        <begin position="219"/>
        <end position="236"/>
    </location>
</feature>
<proteinExistence type="inferred from homology"/>
<dbReference type="STRING" id="463040.CAL15_14880"/>
<evidence type="ECO:0000256" key="1">
    <source>
        <dbReference type="ARBA" id="ARBA00004651"/>
    </source>
</evidence>
<accession>A0A1W6ZE69</accession>
<dbReference type="PIRSF" id="PIRSF006446">
    <property type="entry name" value="Cyt_quinol_oxidase_1"/>
    <property type="match status" value="1"/>
</dbReference>
<evidence type="ECO:0000256" key="3">
    <source>
        <dbReference type="ARBA" id="ARBA00022448"/>
    </source>
</evidence>
<dbReference type="GO" id="GO:0046872">
    <property type="term" value="F:metal ion binding"/>
    <property type="evidence" value="ECO:0007669"/>
    <property type="project" value="UniProtKB-UniRule"/>
</dbReference>
<dbReference type="AlphaFoldDB" id="A0A1W6ZE69"/>
<keyword evidence="15" id="KW-1185">Reference proteome</keyword>
<evidence type="ECO:0000256" key="4">
    <source>
        <dbReference type="ARBA" id="ARBA00022475"/>
    </source>
</evidence>
<keyword evidence="10 12" id="KW-0408">Iron</keyword>
<evidence type="ECO:0000256" key="8">
    <source>
        <dbReference type="ARBA" id="ARBA00022982"/>
    </source>
</evidence>
<dbReference type="OrthoDB" id="9807042at2"/>
<dbReference type="GO" id="GO:0009055">
    <property type="term" value="F:electron transfer activity"/>
    <property type="evidence" value="ECO:0007669"/>
    <property type="project" value="UniProtKB-UniRule"/>
</dbReference>
<dbReference type="Proteomes" id="UP000194161">
    <property type="component" value="Chromosome"/>
</dbReference>
<protein>
    <submittedName>
        <fullName evidence="14">Cytochrome ubiquinol oxidase subunit I</fullName>
    </submittedName>
</protein>
<feature type="transmembrane region" description="Helical" evidence="12">
    <location>
        <begin position="406"/>
        <end position="429"/>
    </location>
</feature>
<dbReference type="EMBL" id="CP021111">
    <property type="protein sequence ID" value="ARP95555.1"/>
    <property type="molecule type" value="Genomic_DNA"/>
</dbReference>
<name>A0A1W6ZE69_9BORD</name>
<dbReference type="InterPro" id="IPR002585">
    <property type="entry name" value="Cyt-d_ubiquinol_oxidase_su_1"/>
</dbReference>
<evidence type="ECO:0000256" key="7">
    <source>
        <dbReference type="ARBA" id="ARBA00022723"/>
    </source>
</evidence>
<keyword evidence="5 12" id="KW-0349">Heme</keyword>
<dbReference type="GO" id="GO:0070069">
    <property type="term" value="C:cytochrome complex"/>
    <property type="evidence" value="ECO:0007669"/>
    <property type="project" value="UniProtKB-UniRule"/>
</dbReference>
<evidence type="ECO:0000256" key="10">
    <source>
        <dbReference type="ARBA" id="ARBA00023004"/>
    </source>
</evidence>
<dbReference type="RefSeq" id="WP_086079316.1">
    <property type="nucleotide sequence ID" value="NZ_CP021111.1"/>
</dbReference>
<dbReference type="KEGG" id="bgm:CAL15_14880"/>
<dbReference type="GO" id="GO:0019646">
    <property type="term" value="P:aerobic electron transport chain"/>
    <property type="evidence" value="ECO:0007669"/>
    <property type="project" value="InterPro"/>
</dbReference>
<comment type="subcellular location">
    <subcellularLocation>
        <location evidence="12">Cell inner membrane</location>
    </subcellularLocation>
    <subcellularLocation>
        <location evidence="1">Cell membrane</location>
        <topology evidence="1">Multi-pass membrane protein</topology>
    </subcellularLocation>
</comment>
<feature type="transmembrane region" description="Helical" evidence="12">
    <location>
        <begin position="356"/>
        <end position="377"/>
    </location>
</feature>
<feature type="transmembrane region" description="Helical" evidence="12">
    <location>
        <begin position="126"/>
        <end position="147"/>
    </location>
</feature>
<feature type="transmembrane region" description="Helical" evidence="12">
    <location>
        <begin position="55"/>
        <end position="76"/>
    </location>
</feature>
<dbReference type="Pfam" id="PF01654">
    <property type="entry name" value="Cyt_bd_oxida_I"/>
    <property type="match status" value="1"/>
</dbReference>
<keyword evidence="4 12" id="KW-1003">Cell membrane</keyword>
<feature type="transmembrane region" description="Helical" evidence="12">
    <location>
        <begin position="96"/>
        <end position="119"/>
    </location>
</feature>
<comment type="similarity">
    <text evidence="2 12">Belongs to the cytochrome ubiquinol oxidase subunit 1 family.</text>
</comment>
<reference evidence="14 15" key="1">
    <citation type="submission" date="2017-05" db="EMBL/GenBank/DDBJ databases">
        <title>Complete and WGS of Bordetella genogroups.</title>
        <authorList>
            <person name="Spilker T."/>
            <person name="LiPuma J."/>
        </authorList>
    </citation>
    <scope>NUCLEOTIDE SEQUENCE [LARGE SCALE GENOMIC DNA]</scope>
    <source>
        <strain evidence="14 15">AU7206</strain>
    </source>
</reference>
<feature type="transmembrane region" description="Helical" evidence="12">
    <location>
        <begin position="183"/>
        <end position="207"/>
    </location>
</feature>
<evidence type="ECO:0000256" key="9">
    <source>
        <dbReference type="ARBA" id="ARBA00022989"/>
    </source>
</evidence>
<evidence type="ECO:0000256" key="5">
    <source>
        <dbReference type="ARBA" id="ARBA00022617"/>
    </source>
</evidence>
<keyword evidence="11 12" id="KW-0472">Membrane</keyword>
<keyword evidence="7 12" id="KW-0479">Metal-binding</keyword>
<dbReference type="GO" id="GO:0016682">
    <property type="term" value="F:oxidoreductase activity, acting on diphenols and related substances as donors, oxygen as acceptor"/>
    <property type="evidence" value="ECO:0007669"/>
    <property type="project" value="TreeGrafter"/>
</dbReference>
<keyword evidence="8 12" id="KW-0249">Electron transport</keyword>
<evidence type="ECO:0000256" key="2">
    <source>
        <dbReference type="ARBA" id="ARBA00009819"/>
    </source>
</evidence>
<dbReference type="PANTHER" id="PTHR30365:SF14">
    <property type="entry name" value="CYTOCHROME BD MENAQUINOL OXIDASE SUBUNIT I-RELATED"/>
    <property type="match status" value="1"/>
</dbReference>
<evidence type="ECO:0000256" key="11">
    <source>
        <dbReference type="ARBA" id="ARBA00023136"/>
    </source>
</evidence>
<keyword evidence="6 12" id="KW-0812">Transmembrane</keyword>
<feature type="region of interest" description="Disordered" evidence="13">
    <location>
        <begin position="441"/>
        <end position="476"/>
    </location>
</feature>
<dbReference type="PANTHER" id="PTHR30365">
    <property type="entry name" value="CYTOCHROME D UBIQUINOL OXIDASE"/>
    <property type="match status" value="1"/>
</dbReference>
<keyword evidence="3 12" id="KW-0813">Transport</keyword>
<dbReference type="GO" id="GO:0005886">
    <property type="term" value="C:plasma membrane"/>
    <property type="evidence" value="ECO:0007669"/>
    <property type="project" value="UniProtKB-SubCell"/>
</dbReference>
<sequence length="476" mass="51573">MDSDALLLSRIQFGFTITFHIIFPAITIGLASYLAVLEACWLRTRDTVYRDLYHFWLRIFAVNFGMGVVSGLVMAYQFGTHWSGFSRFAGSITGPLLAYEVLTAFFLEAGFLGVMLFGWSRVGPGLHFMSTVMVALGTLLSATWILASNSWMHTPAGYEIVDGRVVPTDWLAVIFNPSFPYRLVHMGIAAFLATALMVGASGAWHLLRGDRSPAVRKMFAMAMGMLVLVAPLQAVVGDLHGLNTLKHQPAKIAAMEGHWENEPGAGVPLTLFGIPDMENETTRYAVQVPRLGSLILTHSWDGQFAGLKSFPKEDRPNATIVFWTFRVMVGLGLLMIALGAWAAWARLRGKLYHSAALHRFALWMGPAGVIAILAGWYTTEIGRQPWVVYGLMRTADAATPHSTVDVGVTLAVFVVAYLLVFGAGISYVLRLIRIGPTPPAGHAPLSGGPGEPRQPMRPLSGASSTDGAAAPSREGA</sequence>
<dbReference type="GO" id="GO:0020037">
    <property type="term" value="F:heme binding"/>
    <property type="evidence" value="ECO:0007669"/>
    <property type="project" value="TreeGrafter"/>
</dbReference>
<feature type="transmembrane region" description="Helical" evidence="12">
    <location>
        <begin position="320"/>
        <end position="344"/>
    </location>
</feature>
<evidence type="ECO:0000313" key="15">
    <source>
        <dbReference type="Proteomes" id="UP000194161"/>
    </source>
</evidence>
<evidence type="ECO:0000256" key="13">
    <source>
        <dbReference type="SAM" id="MobiDB-lite"/>
    </source>
</evidence>